<dbReference type="InterPro" id="IPR029060">
    <property type="entry name" value="PIN-like_dom_sf"/>
</dbReference>
<dbReference type="Gene3D" id="3.40.50.1010">
    <property type="entry name" value="5'-nuclease"/>
    <property type="match status" value="1"/>
</dbReference>
<feature type="binding site" evidence="5">
    <location>
        <position position="9"/>
    </location>
    <ligand>
        <name>Mg(2+)</name>
        <dbReference type="ChEBI" id="CHEBI:18420"/>
    </ligand>
</feature>
<dbReference type="RefSeq" id="WP_332082362.1">
    <property type="nucleotide sequence ID" value="NZ_JAZHYN010000038.1"/>
</dbReference>
<dbReference type="PANTHER" id="PTHR38826">
    <property type="entry name" value="RIBONUCLEASE VAPC13"/>
    <property type="match status" value="1"/>
</dbReference>
<dbReference type="Pfam" id="PF01850">
    <property type="entry name" value="PIN"/>
    <property type="match status" value="1"/>
</dbReference>
<evidence type="ECO:0000256" key="1">
    <source>
        <dbReference type="ARBA" id="ARBA00022649"/>
    </source>
</evidence>
<feature type="binding site" evidence="5">
    <location>
        <position position="97"/>
    </location>
    <ligand>
        <name>Mg(2+)</name>
        <dbReference type="ChEBI" id="CHEBI:18420"/>
    </ligand>
</feature>
<gene>
    <name evidence="5" type="primary">vapC</name>
    <name evidence="7" type="ORF">V3H18_12290</name>
</gene>
<comment type="cofactor">
    <cofactor evidence="5">
        <name>Mg(2+)</name>
        <dbReference type="ChEBI" id="CHEBI:18420"/>
    </cofactor>
</comment>
<keyword evidence="8" id="KW-1185">Reference proteome</keyword>
<sequence>MPAADAFFDTNVLIYYVSFEEDKAKRSAKLLAQGGVVSVQVLNEFANVARLKRKMSWPSIRLSLDAIHSVCSVAPLTLETHERGLALAQRHNFSIYDAMIVAAAQLAGCKTLYTEDLHDGHVVEGLRIRNPYV</sequence>
<dbReference type="Proteomes" id="UP001350748">
    <property type="component" value="Unassembled WGS sequence"/>
</dbReference>
<dbReference type="HAMAP" id="MF_00265">
    <property type="entry name" value="VapC_Nob1"/>
    <property type="match status" value="1"/>
</dbReference>
<dbReference type="InterPro" id="IPR052106">
    <property type="entry name" value="PINc/VapC_TA"/>
</dbReference>
<evidence type="ECO:0000256" key="5">
    <source>
        <dbReference type="HAMAP-Rule" id="MF_00265"/>
    </source>
</evidence>
<proteinExistence type="inferred from homology"/>
<evidence type="ECO:0000313" key="7">
    <source>
        <dbReference type="EMBL" id="MEF3367314.1"/>
    </source>
</evidence>
<dbReference type="PANTHER" id="PTHR38826:SF5">
    <property type="entry name" value="RIBONUCLEASE VAPC13"/>
    <property type="match status" value="1"/>
</dbReference>
<keyword evidence="3 5" id="KW-0479">Metal-binding</keyword>
<keyword evidence="2 5" id="KW-0540">Nuclease</keyword>
<evidence type="ECO:0000256" key="4">
    <source>
        <dbReference type="ARBA" id="ARBA00022801"/>
    </source>
</evidence>
<accession>A0ABU7XJK8</accession>
<dbReference type="SUPFAM" id="SSF88723">
    <property type="entry name" value="PIN domain-like"/>
    <property type="match status" value="1"/>
</dbReference>
<evidence type="ECO:0000313" key="8">
    <source>
        <dbReference type="Proteomes" id="UP001350748"/>
    </source>
</evidence>
<dbReference type="EC" id="3.1.-.-" evidence="5"/>
<feature type="domain" description="PIN" evidence="6">
    <location>
        <begin position="7"/>
        <end position="116"/>
    </location>
</feature>
<organism evidence="7 8">
    <name type="scientific">Methylocystis borbori</name>
    <dbReference type="NCBI Taxonomy" id="3118750"/>
    <lineage>
        <taxon>Bacteria</taxon>
        <taxon>Pseudomonadati</taxon>
        <taxon>Pseudomonadota</taxon>
        <taxon>Alphaproteobacteria</taxon>
        <taxon>Hyphomicrobiales</taxon>
        <taxon>Methylocystaceae</taxon>
        <taxon>Methylocystis</taxon>
    </lineage>
</organism>
<dbReference type="InterPro" id="IPR002716">
    <property type="entry name" value="PIN_dom"/>
</dbReference>
<keyword evidence="4 5" id="KW-0378">Hydrolase</keyword>
<evidence type="ECO:0000256" key="3">
    <source>
        <dbReference type="ARBA" id="ARBA00022723"/>
    </source>
</evidence>
<dbReference type="EMBL" id="JAZHYN010000038">
    <property type="protein sequence ID" value="MEF3367314.1"/>
    <property type="molecule type" value="Genomic_DNA"/>
</dbReference>
<comment type="function">
    <text evidence="5">Toxic component of a toxin-antitoxin (TA) system. An RNase.</text>
</comment>
<comment type="similarity">
    <text evidence="5">Belongs to the PINc/VapC protein family.</text>
</comment>
<keyword evidence="5" id="KW-0460">Magnesium</keyword>
<keyword evidence="1 5" id="KW-1277">Toxin-antitoxin system</keyword>
<comment type="caution">
    <text evidence="7">The sequence shown here is derived from an EMBL/GenBank/DDBJ whole genome shotgun (WGS) entry which is preliminary data.</text>
</comment>
<reference evidence="7 8" key="1">
    <citation type="submission" date="2024-02" db="EMBL/GenBank/DDBJ databases">
        <authorList>
            <person name="Grouzdev D."/>
        </authorList>
    </citation>
    <scope>NUCLEOTIDE SEQUENCE [LARGE SCALE GENOMIC DNA]</scope>
    <source>
        <strain evidence="7 8">9N</strain>
    </source>
</reference>
<keyword evidence="5" id="KW-0800">Toxin</keyword>
<dbReference type="InterPro" id="IPR022907">
    <property type="entry name" value="VapC_family"/>
</dbReference>
<protein>
    <recommendedName>
        <fullName evidence="5">Ribonuclease VapC</fullName>
        <shortName evidence="5">RNase VapC</shortName>
        <ecNumber evidence="5">3.1.-.-</ecNumber>
    </recommendedName>
    <alternativeName>
        <fullName evidence="5">Toxin VapC</fullName>
    </alternativeName>
</protein>
<evidence type="ECO:0000256" key="2">
    <source>
        <dbReference type="ARBA" id="ARBA00022722"/>
    </source>
</evidence>
<dbReference type="CDD" id="cd18692">
    <property type="entry name" value="PIN_VapC-like"/>
    <property type="match status" value="1"/>
</dbReference>
<name>A0ABU7XJK8_9HYPH</name>
<evidence type="ECO:0000259" key="6">
    <source>
        <dbReference type="Pfam" id="PF01850"/>
    </source>
</evidence>